<dbReference type="Proteomes" id="UP001596116">
    <property type="component" value="Unassembled WGS sequence"/>
</dbReference>
<name>A0ABW1KSP5_9PROT</name>
<dbReference type="SUPFAM" id="SSF53300">
    <property type="entry name" value="vWA-like"/>
    <property type="match status" value="1"/>
</dbReference>
<keyword evidence="1" id="KW-0812">Transmembrane</keyword>
<gene>
    <name evidence="3" type="ORF">ACFMB1_01670</name>
</gene>
<feature type="transmembrane region" description="Helical" evidence="1">
    <location>
        <begin position="173"/>
        <end position="192"/>
    </location>
</feature>
<feature type="domain" description="VWFA" evidence="2">
    <location>
        <begin position="16"/>
        <end position="207"/>
    </location>
</feature>
<feature type="transmembrane region" description="Helical" evidence="1">
    <location>
        <begin position="212"/>
        <end position="229"/>
    </location>
</feature>
<accession>A0ABW1KSP5</accession>
<sequence>MAVAATPSHATAVDLELQLLVDVSGSISSGEFALQQDGYEAAFRDAGIISAIENGTIGSIAVQLIYWSSSASQAIGVDWALISDGTSANAFADAVAAAGRPFNGGTVPSAAINYGAPLFNDNGFEGTRLVMDVSGDGTGNASASSAARDAALAGGVDAINGLVIGSSTSLQDFYMANIVGGAGGFLVVANTFEDFAAAVLTKIGREIVGGEVPIPGAIPLMATGLLVLWRRSRRKASV</sequence>
<dbReference type="Gene3D" id="3.40.50.410">
    <property type="entry name" value="von Willebrand factor, type A domain"/>
    <property type="match status" value="1"/>
</dbReference>
<organism evidence="3 4">
    <name type="scientific">Hyphococcus aureus</name>
    <dbReference type="NCBI Taxonomy" id="2666033"/>
    <lineage>
        <taxon>Bacteria</taxon>
        <taxon>Pseudomonadati</taxon>
        <taxon>Pseudomonadota</taxon>
        <taxon>Alphaproteobacteria</taxon>
        <taxon>Parvularculales</taxon>
        <taxon>Parvularculaceae</taxon>
        <taxon>Hyphococcus</taxon>
    </lineage>
</organism>
<keyword evidence="4" id="KW-1185">Reference proteome</keyword>
<dbReference type="RefSeq" id="WP_379880456.1">
    <property type="nucleotide sequence ID" value="NZ_JBHPON010000001.1"/>
</dbReference>
<proteinExistence type="predicted"/>
<protein>
    <submittedName>
        <fullName evidence="3">DUF1194 domain-containing protein</fullName>
    </submittedName>
</protein>
<comment type="caution">
    <text evidence="3">The sequence shown here is derived from an EMBL/GenBank/DDBJ whole genome shotgun (WGS) entry which is preliminary data.</text>
</comment>
<dbReference type="PROSITE" id="PS50234">
    <property type="entry name" value="VWFA"/>
    <property type="match status" value="1"/>
</dbReference>
<dbReference type="EMBL" id="JBHPON010000001">
    <property type="protein sequence ID" value="MFC6034230.1"/>
    <property type="molecule type" value="Genomic_DNA"/>
</dbReference>
<dbReference type="InterPro" id="IPR010607">
    <property type="entry name" value="DUF1194"/>
</dbReference>
<dbReference type="InterPro" id="IPR002035">
    <property type="entry name" value="VWF_A"/>
</dbReference>
<dbReference type="InterPro" id="IPR036465">
    <property type="entry name" value="vWFA_dom_sf"/>
</dbReference>
<keyword evidence="1" id="KW-0472">Membrane</keyword>
<keyword evidence="1" id="KW-1133">Transmembrane helix</keyword>
<reference evidence="3 4" key="1">
    <citation type="submission" date="2024-09" db="EMBL/GenBank/DDBJ databases">
        <authorList>
            <person name="Zhang Z.-H."/>
        </authorList>
    </citation>
    <scope>NUCLEOTIDE SEQUENCE [LARGE SCALE GENOMIC DNA]</scope>
    <source>
        <strain evidence="3 4">HHTR114</strain>
    </source>
</reference>
<evidence type="ECO:0000259" key="2">
    <source>
        <dbReference type="PROSITE" id="PS50234"/>
    </source>
</evidence>
<evidence type="ECO:0000256" key="1">
    <source>
        <dbReference type="SAM" id="Phobius"/>
    </source>
</evidence>
<dbReference type="Pfam" id="PF06707">
    <property type="entry name" value="DUF1194"/>
    <property type="match status" value="1"/>
</dbReference>
<evidence type="ECO:0000313" key="4">
    <source>
        <dbReference type="Proteomes" id="UP001596116"/>
    </source>
</evidence>
<evidence type="ECO:0000313" key="3">
    <source>
        <dbReference type="EMBL" id="MFC6034230.1"/>
    </source>
</evidence>